<evidence type="ECO:0000256" key="10">
    <source>
        <dbReference type="SAM" id="MobiDB-lite"/>
    </source>
</evidence>
<dbReference type="GO" id="GO:0005634">
    <property type="term" value="C:nucleus"/>
    <property type="evidence" value="ECO:0007669"/>
    <property type="project" value="UniProtKB-SubCell"/>
</dbReference>
<proteinExistence type="predicted"/>
<dbReference type="Pfam" id="PF13912">
    <property type="entry name" value="zf-C2H2_6"/>
    <property type="match status" value="2"/>
</dbReference>
<evidence type="ECO:0000256" key="3">
    <source>
        <dbReference type="ARBA" id="ARBA00022737"/>
    </source>
</evidence>
<feature type="region of interest" description="Disordered" evidence="10">
    <location>
        <begin position="1"/>
        <end position="20"/>
    </location>
</feature>
<dbReference type="Proteomes" id="UP000636800">
    <property type="component" value="Chromosome 10"/>
</dbReference>
<evidence type="ECO:0000256" key="1">
    <source>
        <dbReference type="ARBA" id="ARBA00004123"/>
    </source>
</evidence>
<dbReference type="InterPro" id="IPR013087">
    <property type="entry name" value="Znf_C2H2_type"/>
</dbReference>
<feature type="compositionally biased region" description="Basic and acidic residues" evidence="10">
    <location>
        <begin position="69"/>
        <end position="83"/>
    </location>
</feature>
<keyword evidence="5" id="KW-0862">Zinc</keyword>
<gene>
    <name evidence="12" type="ORF">HPP92_019820</name>
</gene>
<evidence type="ECO:0000256" key="9">
    <source>
        <dbReference type="PROSITE-ProRule" id="PRU00042"/>
    </source>
</evidence>
<evidence type="ECO:0000256" key="7">
    <source>
        <dbReference type="ARBA" id="ARBA00023163"/>
    </source>
</evidence>
<evidence type="ECO:0000256" key="4">
    <source>
        <dbReference type="ARBA" id="ARBA00022771"/>
    </source>
</evidence>
<sequence length="163" mass="17921">MASTKKRPTNERESESVTLAEAHMLLSLGAGDQSSPAMGRRMFECKTCSRRFPSFQALGGHRASHKKMRTDGPPRRRGGEGGKARVHECSICGLEFGIGQALGGHMRRHRAAAAAVGVAERKGGEEGRRRMWMDLNLTPMENDLVMRKISGIGDWIPIVDCFN</sequence>
<comment type="subcellular location">
    <subcellularLocation>
        <location evidence="1">Nucleus</location>
    </subcellularLocation>
</comment>
<keyword evidence="2" id="KW-0479">Metal-binding</keyword>
<evidence type="ECO:0000256" key="8">
    <source>
        <dbReference type="ARBA" id="ARBA00023242"/>
    </source>
</evidence>
<reference evidence="12 13" key="1">
    <citation type="journal article" date="2020" name="Nat. Food">
        <title>A phased Vanilla planifolia genome enables genetic improvement of flavour and production.</title>
        <authorList>
            <person name="Hasing T."/>
            <person name="Tang H."/>
            <person name="Brym M."/>
            <person name="Khazi F."/>
            <person name="Huang T."/>
            <person name="Chambers A.H."/>
        </authorList>
    </citation>
    <scope>NUCLEOTIDE SEQUENCE [LARGE SCALE GENOMIC DNA]</scope>
    <source>
        <tissue evidence="12">Leaf</tissue>
    </source>
</reference>
<evidence type="ECO:0000256" key="6">
    <source>
        <dbReference type="ARBA" id="ARBA00023015"/>
    </source>
</evidence>
<dbReference type="PROSITE" id="PS50157">
    <property type="entry name" value="ZINC_FINGER_C2H2_2"/>
    <property type="match status" value="2"/>
</dbReference>
<evidence type="ECO:0000259" key="11">
    <source>
        <dbReference type="PROSITE" id="PS50157"/>
    </source>
</evidence>
<evidence type="ECO:0000313" key="12">
    <source>
        <dbReference type="EMBL" id="KAG0463751.1"/>
    </source>
</evidence>
<name>A0A835ULH3_VANPL</name>
<dbReference type="OrthoDB" id="673745at2759"/>
<dbReference type="SUPFAM" id="SSF57667">
    <property type="entry name" value="beta-beta-alpha zinc fingers"/>
    <property type="match status" value="1"/>
</dbReference>
<keyword evidence="4 9" id="KW-0863">Zinc-finger</keyword>
<organism evidence="12 13">
    <name type="scientific">Vanilla planifolia</name>
    <name type="common">Vanilla</name>
    <dbReference type="NCBI Taxonomy" id="51239"/>
    <lineage>
        <taxon>Eukaryota</taxon>
        <taxon>Viridiplantae</taxon>
        <taxon>Streptophyta</taxon>
        <taxon>Embryophyta</taxon>
        <taxon>Tracheophyta</taxon>
        <taxon>Spermatophyta</taxon>
        <taxon>Magnoliopsida</taxon>
        <taxon>Liliopsida</taxon>
        <taxon>Asparagales</taxon>
        <taxon>Orchidaceae</taxon>
        <taxon>Vanilloideae</taxon>
        <taxon>Vanilleae</taxon>
        <taxon>Vanilla</taxon>
    </lineage>
</organism>
<evidence type="ECO:0000313" key="13">
    <source>
        <dbReference type="Proteomes" id="UP000636800"/>
    </source>
</evidence>
<evidence type="ECO:0000256" key="5">
    <source>
        <dbReference type="ARBA" id="ARBA00022833"/>
    </source>
</evidence>
<dbReference type="SMART" id="SM00355">
    <property type="entry name" value="ZnF_C2H2"/>
    <property type="match status" value="2"/>
</dbReference>
<accession>A0A835ULH3</accession>
<comment type="caution">
    <text evidence="12">The sequence shown here is derived from an EMBL/GenBank/DDBJ whole genome shotgun (WGS) entry which is preliminary data.</text>
</comment>
<keyword evidence="7" id="KW-0804">Transcription</keyword>
<dbReference type="PROSITE" id="PS00028">
    <property type="entry name" value="ZINC_FINGER_C2H2_1"/>
    <property type="match status" value="2"/>
</dbReference>
<dbReference type="GO" id="GO:0008270">
    <property type="term" value="F:zinc ion binding"/>
    <property type="evidence" value="ECO:0007669"/>
    <property type="project" value="UniProtKB-KW"/>
</dbReference>
<keyword evidence="13" id="KW-1185">Reference proteome</keyword>
<evidence type="ECO:0000256" key="2">
    <source>
        <dbReference type="ARBA" id="ARBA00022723"/>
    </source>
</evidence>
<dbReference type="EMBL" id="JADCNL010000010">
    <property type="protein sequence ID" value="KAG0463751.1"/>
    <property type="molecule type" value="Genomic_DNA"/>
</dbReference>
<feature type="region of interest" description="Disordered" evidence="10">
    <location>
        <begin position="59"/>
        <end position="83"/>
    </location>
</feature>
<protein>
    <recommendedName>
        <fullName evidence="11">C2H2-type domain-containing protein</fullName>
    </recommendedName>
</protein>
<dbReference type="PANTHER" id="PTHR26374">
    <property type="entry name" value="ZINC FINGER PROTEIN ZAT5"/>
    <property type="match status" value="1"/>
</dbReference>
<keyword evidence="8" id="KW-0539">Nucleus</keyword>
<feature type="domain" description="C2H2-type" evidence="11">
    <location>
        <begin position="43"/>
        <end position="70"/>
    </location>
</feature>
<keyword evidence="6" id="KW-0805">Transcription regulation</keyword>
<feature type="domain" description="C2H2-type" evidence="11">
    <location>
        <begin position="87"/>
        <end position="114"/>
    </location>
</feature>
<dbReference type="AlphaFoldDB" id="A0A835ULH3"/>
<dbReference type="PANTHER" id="PTHR26374:SF456">
    <property type="entry name" value="ZINC FINGER PROTEIN ZAT5-LIKE"/>
    <property type="match status" value="1"/>
</dbReference>
<dbReference type="Gene3D" id="3.30.160.60">
    <property type="entry name" value="Classic Zinc Finger"/>
    <property type="match status" value="1"/>
</dbReference>
<dbReference type="InterPro" id="IPR036236">
    <property type="entry name" value="Znf_C2H2_sf"/>
</dbReference>
<keyword evidence="3" id="KW-0677">Repeat</keyword>